<dbReference type="InterPro" id="IPR052037">
    <property type="entry name" value="LPS_export_LptA"/>
</dbReference>
<keyword evidence="5" id="KW-1185">Reference proteome</keyword>
<evidence type="ECO:0000256" key="1">
    <source>
        <dbReference type="ARBA" id="ARBA00022729"/>
    </source>
</evidence>
<dbReference type="Proteomes" id="UP000060487">
    <property type="component" value="Unassembled WGS sequence"/>
</dbReference>
<dbReference type="EMBL" id="LNQR01000133">
    <property type="protein sequence ID" value="KWT75016.1"/>
    <property type="molecule type" value="Genomic_DNA"/>
</dbReference>
<feature type="compositionally biased region" description="Low complexity" evidence="2">
    <location>
        <begin position="40"/>
        <end position="50"/>
    </location>
</feature>
<name>A0ABR5SCI5_9BACT</name>
<reference evidence="4 5" key="1">
    <citation type="submission" date="2015-11" db="EMBL/GenBank/DDBJ databases">
        <authorList>
            <person name="Lin W."/>
        </authorList>
    </citation>
    <scope>NUCLEOTIDE SEQUENCE [LARGE SCALE GENOMIC DNA]</scope>
    <source>
        <strain evidence="4 5">HCH-1</strain>
    </source>
</reference>
<proteinExistence type="predicted"/>
<organism evidence="4 5">
    <name type="scientific">Candidatus Magnetominusculus xianensis</name>
    <dbReference type="NCBI Taxonomy" id="1748249"/>
    <lineage>
        <taxon>Bacteria</taxon>
        <taxon>Pseudomonadati</taxon>
        <taxon>Nitrospirota</taxon>
        <taxon>Nitrospiria</taxon>
        <taxon>Nitrospirales</taxon>
        <taxon>Nitrospiraceae</taxon>
        <taxon>Candidatus Magnetominusculus</taxon>
    </lineage>
</organism>
<dbReference type="RefSeq" id="WP_085053864.1">
    <property type="nucleotide sequence ID" value="NZ_LNQR01000133.1"/>
</dbReference>
<accession>A0ABR5SCI5</accession>
<feature type="domain" description="Organic solvent tolerance-like N-terminal" evidence="3">
    <location>
        <begin position="69"/>
        <end position="173"/>
    </location>
</feature>
<evidence type="ECO:0000259" key="3">
    <source>
        <dbReference type="Pfam" id="PF03968"/>
    </source>
</evidence>
<comment type="caution">
    <text evidence="4">The sequence shown here is derived from an EMBL/GenBank/DDBJ whole genome shotgun (WGS) entry which is preliminary data.</text>
</comment>
<gene>
    <name evidence="4" type="ORF">ASN18_3266</name>
</gene>
<dbReference type="Gene3D" id="2.60.450.10">
    <property type="entry name" value="Lipopolysaccharide (LPS) transport protein A like domain"/>
    <property type="match status" value="1"/>
</dbReference>
<feature type="region of interest" description="Disordered" evidence="2">
    <location>
        <begin position="31"/>
        <end position="59"/>
    </location>
</feature>
<evidence type="ECO:0000256" key="2">
    <source>
        <dbReference type="SAM" id="MobiDB-lite"/>
    </source>
</evidence>
<dbReference type="PANTHER" id="PTHR36504:SF1">
    <property type="entry name" value="LIPOPOLYSACCHARIDE EXPORT SYSTEM PROTEIN LPTA"/>
    <property type="match status" value="1"/>
</dbReference>
<evidence type="ECO:0000313" key="4">
    <source>
        <dbReference type="EMBL" id="KWT75016.1"/>
    </source>
</evidence>
<dbReference type="InterPro" id="IPR005653">
    <property type="entry name" value="OstA-like_N"/>
</dbReference>
<evidence type="ECO:0000313" key="5">
    <source>
        <dbReference type="Proteomes" id="UP000060487"/>
    </source>
</evidence>
<protein>
    <submittedName>
        <fullName evidence="4">Sugar ABC transporter substrate-binding protein</fullName>
    </submittedName>
</protein>
<dbReference type="Pfam" id="PF03968">
    <property type="entry name" value="LptD_N"/>
    <property type="match status" value="1"/>
</dbReference>
<keyword evidence="1" id="KW-0732">Signal</keyword>
<sequence length="188" mass="20149">MKARAVVVIKGFFAIVTAAVVVLTVGLASGEPRPDTKKTAAPAASAAPAAGGSGFKKSMKGDKNAPLIVTSNTLVADNKKRTATFNGSVKAVKGDVTFYANTMVVFYTEDKNQQIDHIDAKGNIKLIQGDKIITSDQAVYYGANERVVFTGRPEAKEGKNIVTGTKIEYFFETDVSFVENSRVHLEEK</sequence>
<dbReference type="PANTHER" id="PTHR36504">
    <property type="entry name" value="LIPOPOLYSACCHARIDE EXPORT SYSTEM PROTEIN LPTA"/>
    <property type="match status" value="1"/>
</dbReference>